<dbReference type="Gene3D" id="1.25.40.10">
    <property type="entry name" value="Tetratricopeptide repeat domain"/>
    <property type="match status" value="1"/>
</dbReference>
<feature type="signal peptide" evidence="1">
    <location>
        <begin position="1"/>
        <end position="21"/>
    </location>
</feature>
<proteinExistence type="predicted"/>
<evidence type="ECO:0000313" key="3">
    <source>
        <dbReference type="Proteomes" id="UP000254437"/>
    </source>
</evidence>
<dbReference type="PANTHER" id="PTHR11102:SF160">
    <property type="entry name" value="ERAD-ASSOCIATED E3 UBIQUITIN-PROTEIN LIGASE COMPONENT HRD3"/>
    <property type="match status" value="1"/>
</dbReference>
<dbReference type="PANTHER" id="PTHR11102">
    <property type="entry name" value="SEL-1-LIKE PROTEIN"/>
    <property type="match status" value="1"/>
</dbReference>
<feature type="chain" id="PRO_5016705750" evidence="1">
    <location>
        <begin position="22"/>
        <end position="301"/>
    </location>
</feature>
<name>A0A378T629_MORLA</name>
<dbReference type="AlphaFoldDB" id="A0A378T629"/>
<evidence type="ECO:0000313" key="2">
    <source>
        <dbReference type="EMBL" id="STZ56080.1"/>
    </source>
</evidence>
<protein>
    <submittedName>
        <fullName evidence="2">Polar organelle development protein</fullName>
    </submittedName>
</protein>
<dbReference type="InterPro" id="IPR006597">
    <property type="entry name" value="Sel1-like"/>
</dbReference>
<dbReference type="InterPro" id="IPR050767">
    <property type="entry name" value="Sel1_AlgK"/>
</dbReference>
<dbReference type="SMART" id="SM00671">
    <property type="entry name" value="SEL1"/>
    <property type="match status" value="4"/>
</dbReference>
<dbReference type="SUPFAM" id="SSF81901">
    <property type="entry name" value="HCP-like"/>
    <property type="match status" value="2"/>
</dbReference>
<reference evidence="2 3" key="1">
    <citation type="submission" date="2018-06" db="EMBL/GenBank/DDBJ databases">
        <authorList>
            <consortium name="Pathogen Informatics"/>
            <person name="Doyle S."/>
        </authorList>
    </citation>
    <scope>NUCLEOTIDE SEQUENCE [LARGE SCALE GENOMIC DNA]</scope>
    <source>
        <strain evidence="2 3">NCTC10359</strain>
    </source>
</reference>
<keyword evidence="1" id="KW-0732">Signal</keyword>
<organism evidence="2 3">
    <name type="scientific">Moraxella lacunata</name>
    <dbReference type="NCBI Taxonomy" id="477"/>
    <lineage>
        <taxon>Bacteria</taxon>
        <taxon>Pseudomonadati</taxon>
        <taxon>Pseudomonadota</taxon>
        <taxon>Gammaproteobacteria</taxon>
        <taxon>Moraxellales</taxon>
        <taxon>Moraxellaceae</taxon>
        <taxon>Moraxella</taxon>
    </lineage>
</organism>
<dbReference type="InterPro" id="IPR011990">
    <property type="entry name" value="TPR-like_helical_dom_sf"/>
</dbReference>
<dbReference type="EMBL" id="UGQU01000001">
    <property type="protein sequence ID" value="STZ56080.1"/>
    <property type="molecule type" value="Genomic_DNA"/>
</dbReference>
<dbReference type="Proteomes" id="UP000254437">
    <property type="component" value="Unassembled WGS sequence"/>
</dbReference>
<dbReference type="RefSeq" id="WP_115005547.1">
    <property type="nucleotide sequence ID" value="NZ_UGQU01000001.1"/>
</dbReference>
<evidence type="ECO:0000256" key="1">
    <source>
        <dbReference type="SAM" id="SignalP"/>
    </source>
</evidence>
<dbReference type="Pfam" id="PF08238">
    <property type="entry name" value="Sel1"/>
    <property type="match status" value="4"/>
</dbReference>
<sequence length="301" mass="33976">MKKLLLSAMFATAVFSSPAIAKVQPDIIRTTYGDFDAQGRLLSANETALQAMDFKTVEKKANQGDNTAQYHLAKMYELGIHTQKDEKKAIEWYKKSAENGNAFAMNNYANYLMNNESNSDIALSWLKKASELNLPHAKMNLAIENIKKEMDIQKSVDILLELGKNGFAPAYFILSQIDTELPDDIAKTIYIDETSALNYLKQSAEMGFAPAQMALANYYQWGVMSPDKEDRILPIALAYKWSKRACINGVERACQVEQLYAPYKTQDLSDHQDKCTKGDELACESYELNKRLVETMNKVDD</sequence>
<gene>
    <name evidence="2" type="primary">podJ_2</name>
    <name evidence="2" type="ORF">NCTC10359_00681</name>
</gene>
<accession>A0A378T629</accession>